<dbReference type="PANTHER" id="PTHR23305:SF1">
    <property type="entry name" value="OBG-TYPE G DOMAIN-CONTAINING PROTEIN"/>
    <property type="match status" value="1"/>
</dbReference>
<dbReference type="Gene3D" id="3.40.50.1820">
    <property type="entry name" value="alpha/beta hydrolase"/>
    <property type="match status" value="1"/>
</dbReference>
<evidence type="ECO:0000259" key="2">
    <source>
        <dbReference type="PROSITE" id="PS50908"/>
    </source>
</evidence>
<dbReference type="EMBL" id="JAEHOC010000096">
    <property type="protein sequence ID" value="KAG2422688.1"/>
    <property type="molecule type" value="Genomic_DNA"/>
</dbReference>
<dbReference type="InterPro" id="IPR029058">
    <property type="entry name" value="AB_hydrolase_fold"/>
</dbReference>
<feature type="domain" description="RWD" evidence="2">
    <location>
        <begin position="532"/>
        <end position="651"/>
    </location>
</feature>
<dbReference type="SUPFAM" id="SSF53474">
    <property type="entry name" value="alpha/beta-Hydrolases"/>
    <property type="match status" value="1"/>
</dbReference>
<feature type="compositionally biased region" description="Gly residues" evidence="1">
    <location>
        <begin position="411"/>
        <end position="424"/>
    </location>
</feature>
<dbReference type="Pfam" id="PF08438">
    <property type="entry name" value="YGR210-like_G4"/>
    <property type="match status" value="1"/>
</dbReference>
<feature type="compositionally biased region" description="Low complexity" evidence="1">
    <location>
        <begin position="425"/>
        <end position="438"/>
    </location>
</feature>
<dbReference type="OrthoDB" id="545683at2759"/>
<reference evidence="3" key="1">
    <citation type="journal article" date="2020" name="bioRxiv">
        <title>Comparative genomics of Chlamydomonas.</title>
        <authorList>
            <person name="Craig R.J."/>
            <person name="Hasan A.R."/>
            <person name="Ness R.W."/>
            <person name="Keightley P.D."/>
        </authorList>
    </citation>
    <scope>NUCLEOTIDE SEQUENCE</scope>
    <source>
        <strain evidence="3">SAG 7.73</strain>
    </source>
</reference>
<dbReference type="GO" id="GO:0005525">
    <property type="term" value="F:GTP binding"/>
    <property type="evidence" value="ECO:0007669"/>
    <property type="project" value="InterPro"/>
</dbReference>
<protein>
    <recommendedName>
        <fullName evidence="2">RWD domain-containing protein</fullName>
    </recommendedName>
</protein>
<dbReference type="Gene3D" id="3.10.110.10">
    <property type="entry name" value="Ubiquitin Conjugating Enzyme"/>
    <property type="match status" value="1"/>
</dbReference>
<dbReference type="CDD" id="cd11605">
    <property type="entry name" value="RWD_DRWD_ELF-like"/>
    <property type="match status" value="1"/>
</dbReference>
<feature type="compositionally biased region" description="Gly residues" evidence="1">
    <location>
        <begin position="356"/>
        <end position="371"/>
    </location>
</feature>
<proteinExistence type="predicted"/>
<feature type="compositionally biased region" description="Pro residues" evidence="1">
    <location>
        <begin position="481"/>
        <end position="513"/>
    </location>
</feature>
<feature type="region of interest" description="Disordered" evidence="1">
    <location>
        <begin position="408"/>
        <end position="532"/>
    </location>
</feature>
<dbReference type="SMART" id="SM00591">
    <property type="entry name" value="RWD"/>
    <property type="match status" value="1"/>
</dbReference>
<dbReference type="InterPro" id="IPR013646">
    <property type="entry name" value="YGR210-like_G4"/>
</dbReference>
<gene>
    <name evidence="3" type="ORF">HXX76_015852</name>
</gene>
<comment type="caution">
    <text evidence="3">The sequence shown here is derived from an EMBL/GenBank/DDBJ whole genome shotgun (WGS) entry which is preliminary data.</text>
</comment>
<dbReference type="Proteomes" id="UP000650467">
    <property type="component" value="Unassembled WGS sequence"/>
</dbReference>
<dbReference type="GO" id="GO:0016887">
    <property type="term" value="F:ATP hydrolysis activity"/>
    <property type="evidence" value="ECO:0007669"/>
    <property type="project" value="TreeGrafter"/>
</dbReference>
<feature type="compositionally biased region" description="Gly residues" evidence="1">
    <location>
        <begin position="312"/>
        <end position="328"/>
    </location>
</feature>
<dbReference type="PANTHER" id="PTHR23305">
    <property type="entry name" value="OBG GTPASE FAMILY"/>
    <property type="match status" value="1"/>
</dbReference>
<feature type="region of interest" description="Disordered" evidence="1">
    <location>
        <begin position="80"/>
        <end position="132"/>
    </location>
</feature>
<organism evidence="3 4">
    <name type="scientific">Chlamydomonas incerta</name>
    <dbReference type="NCBI Taxonomy" id="51695"/>
    <lineage>
        <taxon>Eukaryota</taxon>
        <taxon>Viridiplantae</taxon>
        <taxon>Chlorophyta</taxon>
        <taxon>core chlorophytes</taxon>
        <taxon>Chlorophyceae</taxon>
        <taxon>CS clade</taxon>
        <taxon>Chlamydomonadales</taxon>
        <taxon>Chlamydomonadaceae</taxon>
        <taxon>Chlamydomonas</taxon>
    </lineage>
</organism>
<feature type="compositionally biased region" description="Pro residues" evidence="1">
    <location>
        <begin position="439"/>
        <end position="455"/>
    </location>
</feature>
<dbReference type="InterPro" id="IPR006073">
    <property type="entry name" value="GTP-bd"/>
</dbReference>
<evidence type="ECO:0000313" key="3">
    <source>
        <dbReference type="EMBL" id="KAG2422688.1"/>
    </source>
</evidence>
<dbReference type="SUPFAM" id="SSF54495">
    <property type="entry name" value="UBC-like"/>
    <property type="match status" value="1"/>
</dbReference>
<feature type="compositionally biased region" description="Low complexity" evidence="1">
    <location>
        <begin position="456"/>
        <end position="480"/>
    </location>
</feature>
<sequence length="1390" mass="138412">MQSPAGSDGGAGPQRRARVLCLHGSRQDGELFSQRIKTLSRKLAGVADLHFVSSPHELPLSEGQSVPMRSWWRHWNLHTHDQDQGDEPAQDSEDSDGPGPGDTAKAAPAGAKQQNGASARSAAAPAPVPAAAPPAGWDDVVAGDWRATLEALAAEWRAAGPFDGLVGFSNGAAAALLLACHAVSDPVAFPGLKFVVCAGGYVPQPLQRLVPPAMTTPAPAAPGATGGAAAAAPEARLAAPLPLPSLHFVSRADVAVPYDDSMALAGCFDCGRRTVVEHGLGHVVPQKAEHTAAALDFVRRALGLPGPRPAGGARGAGAEGADGRGGGGRGERGGRGRAGAKEEGGEAAAAAAAAGGRSGRGGQGNGRGAAGAGAAAGADAVAAALSGMSLAAPPARAPLMVGKAAAATRAAGGGGGGGAKGGAPGRAPAAAAASAPAAAAPPPPAKAPAARPPAKPAATTTAPAAPAAKAPAPTAPVAKAPAPPAPAAKAPAQPPAAPAPAPVPAPAPAPAPAAPAAAPTLPAVEATEEQKEEMDALEAIFMDEYRPLSTAPPRFTIHLREPGAGDDDAGAAGGGGGPPSRLFSLTFTLPAGYPCSQAPLIAVTGPLGGNDPRRHALTAHLAASAQEAVDTSGAGCVFQVVEAAKEWIDTNLPADVGERREAGGAGAGGGVGFMAAPGAHAASSSAGVAPAGAASAAGHAAGAAGAGVGAGSSGVAAVGGGGGGRMSSAAAAAAIAAASQNSSVVNLGWGATALGISTATGAKDKWWEREDADGELIRAAVAEAAASAPWRNGRQEAVALAEGEEEAAAALQWGADAADAAADAAAASSAGAAEWTQRGRWDYVVGLVGKPSAGKSTFFNAIVDPVTDEDGARVAAFPFTTIQPNVGRGYVLMPDPAPLLGLAPQDCRPLHGYAQSFSLEAADADARTTNIDPLRRWVGGAGWAVPGRPLLWRKVPIVIKDVAGLVPGAYQGRGRGNSFLNDLCDADVLIHVVDASGTTDREGQLVDTDAAAEQEQQAAAAAAAAAGAAGAAAADRRPMARGGDPLDDVGWVREELHRWVYDNVRAKWTFVLRKPSRLPELFSGYHASRALVAEVLARVGVSVGQLVVEGASLAHWSEAHLHRLVAHFLQARFPILLALNKADMASSPEHIHRVRAALPHDPAVPVSAATERWLCSGRRAGRLAYADGGADVAALDQSPELAQQLAKVQSAVLNKYGGTGAALALAAAVAMRPPRPMYPVGELDSYTALAARGIASAAGGLLGSGLDAKARAAEGAAPGVLRDCVLLKPGSHIVDLFEVLKRPPFQLLEGDFVRAECSALTSAEAAAASAAAAAAAAAGDGGGAQQHVGPAAQTWRVVKKDEVLDWGSCVARIMTNRRSNWQHAHAPKAK</sequence>
<dbReference type="Pfam" id="PF03959">
    <property type="entry name" value="FSH1"/>
    <property type="match status" value="2"/>
</dbReference>
<accession>A0A835SFY4</accession>
<feature type="compositionally biased region" description="Low complexity" evidence="1">
    <location>
        <begin position="514"/>
        <end position="525"/>
    </location>
</feature>
<dbReference type="FunFam" id="3.10.110.10:FF:000246">
    <property type="entry name" value="Predicted protein"/>
    <property type="match status" value="1"/>
</dbReference>
<feature type="compositionally biased region" description="Basic and acidic residues" evidence="1">
    <location>
        <begin position="329"/>
        <end position="344"/>
    </location>
</feature>
<evidence type="ECO:0000256" key="1">
    <source>
        <dbReference type="SAM" id="MobiDB-lite"/>
    </source>
</evidence>
<dbReference type="Gene3D" id="1.10.8.470">
    <property type="match status" value="1"/>
</dbReference>
<dbReference type="InterPro" id="IPR006575">
    <property type="entry name" value="RWD_dom"/>
</dbReference>
<dbReference type="InterPro" id="IPR016135">
    <property type="entry name" value="UBQ-conjugating_enzyme/RWD"/>
</dbReference>
<dbReference type="Pfam" id="PF05773">
    <property type="entry name" value="RWD"/>
    <property type="match status" value="1"/>
</dbReference>
<dbReference type="SUPFAM" id="SSF52540">
    <property type="entry name" value="P-loop containing nucleoside triphosphate hydrolases"/>
    <property type="match status" value="1"/>
</dbReference>
<feature type="compositionally biased region" description="Acidic residues" evidence="1">
    <location>
        <begin position="84"/>
        <end position="96"/>
    </location>
</feature>
<evidence type="ECO:0000313" key="4">
    <source>
        <dbReference type="Proteomes" id="UP000650467"/>
    </source>
</evidence>
<feature type="compositionally biased region" description="Low complexity" evidence="1">
    <location>
        <begin position="346"/>
        <end position="355"/>
    </location>
</feature>
<dbReference type="PROSITE" id="PS50908">
    <property type="entry name" value="RWD"/>
    <property type="match status" value="1"/>
</dbReference>
<dbReference type="InterPro" id="IPR005645">
    <property type="entry name" value="FSH-like_dom"/>
</dbReference>
<dbReference type="GO" id="GO:0005737">
    <property type="term" value="C:cytoplasm"/>
    <property type="evidence" value="ECO:0007669"/>
    <property type="project" value="TreeGrafter"/>
</dbReference>
<name>A0A835SFY4_CHLIN</name>
<dbReference type="Pfam" id="PF01926">
    <property type="entry name" value="MMR_HSR1"/>
    <property type="match status" value="1"/>
</dbReference>
<keyword evidence="4" id="KW-1185">Reference proteome</keyword>
<feature type="region of interest" description="Disordered" evidence="1">
    <location>
        <begin position="306"/>
        <end position="372"/>
    </location>
</feature>
<dbReference type="InterPro" id="IPR027417">
    <property type="entry name" value="P-loop_NTPase"/>
</dbReference>
<dbReference type="Gene3D" id="3.40.50.300">
    <property type="entry name" value="P-loop containing nucleotide triphosphate hydrolases"/>
    <property type="match status" value="1"/>
</dbReference>